<protein>
    <submittedName>
        <fullName evidence="8">Related to Protein FMP42</fullName>
    </submittedName>
</protein>
<keyword evidence="5 7" id="KW-1133">Transmembrane helix</keyword>
<keyword evidence="6 7" id="KW-0472">Membrane</keyword>
<dbReference type="InterPro" id="IPR036259">
    <property type="entry name" value="MFS_trans_sf"/>
</dbReference>
<evidence type="ECO:0000313" key="9">
    <source>
        <dbReference type="Proteomes" id="UP000183365"/>
    </source>
</evidence>
<comment type="similarity">
    <text evidence="2">Belongs to the SLC43A transporter (TC 2.A.1.44) family.</text>
</comment>
<dbReference type="EMBL" id="FQNF01000013">
    <property type="protein sequence ID" value="SGZ38866.1"/>
    <property type="molecule type" value="Genomic_DNA"/>
</dbReference>
<evidence type="ECO:0000256" key="1">
    <source>
        <dbReference type="ARBA" id="ARBA00004141"/>
    </source>
</evidence>
<dbReference type="Gene3D" id="1.20.1250.20">
    <property type="entry name" value="MFS general substrate transporter like domains"/>
    <property type="match status" value="1"/>
</dbReference>
<evidence type="ECO:0000256" key="2">
    <source>
        <dbReference type="ARBA" id="ARBA00006595"/>
    </source>
</evidence>
<dbReference type="InterPro" id="IPR052599">
    <property type="entry name" value="SLC43A_AATransporter"/>
</dbReference>
<feature type="transmembrane region" description="Helical" evidence="7">
    <location>
        <begin position="21"/>
        <end position="44"/>
    </location>
</feature>
<feature type="transmembrane region" description="Helical" evidence="7">
    <location>
        <begin position="457"/>
        <end position="476"/>
    </location>
</feature>
<sequence length="533" mass="59340">MTTDIIPVISMSKIYTNKQKLTQVLCAIIWCLLGSGVIFGFASIKPILIKEGIYSSLCSPEDDLPFGKACDNQDLKLNKLFSYGAAMTNLTSLVVGRLLDSYGPKFCGYIGCCLISLGSIILSYNQPLYHYFDSYIIGYVTLAVGGPFVFISCFQLANTFPKYSGTILALISGAFDTSSAVFLFYRLAYEHGFSNINLHVFFKYYLVVPLFIFICQWKIMPTHSYKNNGSELKEDTLGDIQKLAIEGLDGNGELPVGSVTSRTGATDDLENFDNSDEIEALIDNQSVISSKTLSNRRKSKIEIITEQQLYKNSKGIFGVMHSFSAGEQIKSGWFILIQIFTILCMLRINYFVATVRSQHEYLLGSYEQALRINNIFDIALPLGGVIAIPLVGLLLDNINTLYVLYILFSTSVLVGVLGLIKNSFIASVVGIIILTMYRPFYYTVVSDYCSKVFGFETFGTVYGLLMTLAGLCNLAQNKLDYWTHFVFNKNPIPINFILTSLTVISGISLLVYINVKINKPHVDKLLKSTYGSY</sequence>
<dbReference type="PANTHER" id="PTHR20772:SF2">
    <property type="entry name" value="PROTEIN FMP42"/>
    <property type="match status" value="1"/>
</dbReference>
<gene>
    <name evidence="8" type="ORF">HGUI_01066</name>
</gene>
<dbReference type="GO" id="GO:0000329">
    <property type="term" value="C:fungal-type vacuole membrane"/>
    <property type="evidence" value="ECO:0007669"/>
    <property type="project" value="TreeGrafter"/>
</dbReference>
<evidence type="ECO:0000256" key="4">
    <source>
        <dbReference type="ARBA" id="ARBA00022692"/>
    </source>
</evidence>
<comment type="subcellular location">
    <subcellularLocation>
        <location evidence="1">Membrane</location>
        <topology evidence="1">Multi-pass membrane protein</topology>
    </subcellularLocation>
</comment>
<feature type="transmembrane region" description="Helical" evidence="7">
    <location>
        <begin position="426"/>
        <end position="445"/>
    </location>
</feature>
<feature type="transmembrane region" description="Helical" evidence="7">
    <location>
        <begin position="333"/>
        <end position="352"/>
    </location>
</feature>
<feature type="transmembrane region" description="Helical" evidence="7">
    <location>
        <begin position="372"/>
        <end position="395"/>
    </location>
</feature>
<feature type="transmembrane region" description="Helical" evidence="7">
    <location>
        <begin position="106"/>
        <end position="124"/>
    </location>
</feature>
<dbReference type="AlphaFoldDB" id="A0A1L0AX65"/>
<feature type="transmembrane region" description="Helical" evidence="7">
    <location>
        <begin position="166"/>
        <end position="188"/>
    </location>
</feature>
<feature type="transmembrane region" description="Helical" evidence="7">
    <location>
        <begin position="200"/>
        <end position="219"/>
    </location>
</feature>
<keyword evidence="9" id="KW-1185">Reference proteome</keyword>
<dbReference type="PANTHER" id="PTHR20772">
    <property type="entry name" value="PROTEIN FMP42"/>
    <property type="match status" value="1"/>
</dbReference>
<dbReference type="OrthoDB" id="330047at2759"/>
<keyword evidence="3" id="KW-0813">Transport</keyword>
<reference evidence="9" key="1">
    <citation type="submission" date="2016-11" db="EMBL/GenBank/DDBJ databases">
        <authorList>
            <person name="Guldener U."/>
        </authorList>
    </citation>
    <scope>NUCLEOTIDE SEQUENCE [LARGE SCALE GENOMIC DNA]</scope>
</reference>
<feature type="transmembrane region" description="Helical" evidence="7">
    <location>
        <begin position="136"/>
        <end position="154"/>
    </location>
</feature>
<evidence type="ECO:0000256" key="5">
    <source>
        <dbReference type="ARBA" id="ARBA00022989"/>
    </source>
</evidence>
<organism evidence="8 9">
    <name type="scientific">Hanseniaspora guilliermondii</name>
    <dbReference type="NCBI Taxonomy" id="56406"/>
    <lineage>
        <taxon>Eukaryota</taxon>
        <taxon>Fungi</taxon>
        <taxon>Dikarya</taxon>
        <taxon>Ascomycota</taxon>
        <taxon>Saccharomycotina</taxon>
        <taxon>Saccharomycetes</taxon>
        <taxon>Saccharomycodales</taxon>
        <taxon>Saccharomycodaceae</taxon>
        <taxon>Hanseniaspora</taxon>
    </lineage>
</organism>
<name>A0A1L0AX65_9ASCO</name>
<keyword evidence="4 7" id="KW-0812">Transmembrane</keyword>
<accession>A0A1L0AX65</accession>
<evidence type="ECO:0000256" key="7">
    <source>
        <dbReference type="SAM" id="Phobius"/>
    </source>
</evidence>
<dbReference type="VEuPathDB" id="FungiDB:HGUI_01066"/>
<evidence type="ECO:0000313" key="8">
    <source>
        <dbReference type="EMBL" id="SGZ38866.1"/>
    </source>
</evidence>
<feature type="transmembrane region" description="Helical" evidence="7">
    <location>
        <begin position="496"/>
        <end position="515"/>
    </location>
</feature>
<feature type="transmembrane region" description="Helical" evidence="7">
    <location>
        <begin position="402"/>
        <end position="420"/>
    </location>
</feature>
<feature type="transmembrane region" description="Helical" evidence="7">
    <location>
        <begin position="80"/>
        <end position="99"/>
    </location>
</feature>
<dbReference type="Proteomes" id="UP000183365">
    <property type="component" value="Unassembled WGS sequence"/>
</dbReference>
<evidence type="ECO:0000256" key="3">
    <source>
        <dbReference type="ARBA" id="ARBA00022448"/>
    </source>
</evidence>
<evidence type="ECO:0000256" key="6">
    <source>
        <dbReference type="ARBA" id="ARBA00023136"/>
    </source>
</evidence>
<proteinExistence type="inferred from homology"/>
<dbReference type="SUPFAM" id="SSF103473">
    <property type="entry name" value="MFS general substrate transporter"/>
    <property type="match status" value="1"/>
</dbReference>